<organism evidence="1 2">
    <name type="scientific">Duffyella gerundensis</name>
    <dbReference type="NCBI Taxonomy" id="1619313"/>
    <lineage>
        <taxon>Bacteria</taxon>
        <taxon>Pseudomonadati</taxon>
        <taxon>Pseudomonadota</taxon>
        <taxon>Gammaproteobacteria</taxon>
        <taxon>Enterobacterales</taxon>
        <taxon>Erwiniaceae</taxon>
        <taxon>Duffyella</taxon>
    </lineage>
</organism>
<keyword evidence="2" id="KW-1185">Reference proteome</keyword>
<reference evidence="2" key="1">
    <citation type="submission" date="2015-11" db="EMBL/GenBank/DDBJ databases">
        <authorList>
            <person name="Blom J."/>
        </authorList>
    </citation>
    <scope>NUCLEOTIDE SEQUENCE [LARGE SCALE GENOMIC DNA]</scope>
    <source>
        <plasmid evidence="2">pEM01</plasmid>
    </source>
</reference>
<dbReference type="AlphaFoldDB" id="A0A0U5L6H6"/>
<proteinExistence type="predicted"/>
<dbReference type="KEGG" id="ege:EM595_p0332"/>
<evidence type="ECO:0000313" key="1">
    <source>
        <dbReference type="EMBL" id="CUU26030.1"/>
    </source>
</evidence>
<sequence>MLICFMHVKSWLTEMRFKQQLAEHLIKKHLFKRLFFAFNGLTIRPIKRHVMGKLL</sequence>
<name>A0A0U5L6H6_9GAMM</name>
<dbReference type="EMBL" id="LN907828">
    <property type="protein sequence ID" value="CUU26030.1"/>
    <property type="molecule type" value="Genomic_DNA"/>
</dbReference>
<gene>
    <name evidence="1" type="ORF">EM595_p0332</name>
</gene>
<dbReference type="PATRIC" id="fig|1619313.3.peg.3952"/>
<dbReference type="Proteomes" id="UP000059419">
    <property type="component" value="Plasmid pEM01"/>
</dbReference>
<protein>
    <submittedName>
        <fullName evidence="1">Uncharacterized protein</fullName>
    </submittedName>
</protein>
<geneLocation type="plasmid" evidence="2">
    <name>pEM01</name>
</geneLocation>
<evidence type="ECO:0000313" key="2">
    <source>
        <dbReference type="Proteomes" id="UP000059419"/>
    </source>
</evidence>
<accession>A0A0U5L6H6</accession>